<dbReference type="GO" id="GO:0006979">
    <property type="term" value="P:response to oxidative stress"/>
    <property type="evidence" value="ECO:0007669"/>
    <property type="project" value="InterPro"/>
</dbReference>
<dbReference type="Gene3D" id="1.10.640.10">
    <property type="entry name" value="Haem peroxidase domain superfamily, animal type"/>
    <property type="match status" value="1"/>
</dbReference>
<protein>
    <submittedName>
        <fullName evidence="5">Peroxidase family protein</fullName>
    </submittedName>
</protein>
<accession>A0AAU7CIG9</accession>
<dbReference type="GO" id="GO:0016702">
    <property type="term" value="F:oxidoreductase activity, acting on single donors with incorporation of molecular oxygen, incorporation of two atoms of oxygen"/>
    <property type="evidence" value="ECO:0007669"/>
    <property type="project" value="TreeGrafter"/>
</dbReference>
<dbReference type="GO" id="GO:0005737">
    <property type="term" value="C:cytoplasm"/>
    <property type="evidence" value="ECO:0007669"/>
    <property type="project" value="TreeGrafter"/>
</dbReference>
<dbReference type="AlphaFoldDB" id="A0AAU7CIG9"/>
<evidence type="ECO:0000313" key="5">
    <source>
        <dbReference type="EMBL" id="XBH04878.1"/>
    </source>
</evidence>
<organism evidence="5">
    <name type="scientific">Singulisphaera sp. Ch08</name>
    <dbReference type="NCBI Taxonomy" id="3120278"/>
    <lineage>
        <taxon>Bacteria</taxon>
        <taxon>Pseudomonadati</taxon>
        <taxon>Planctomycetota</taxon>
        <taxon>Planctomycetia</taxon>
        <taxon>Isosphaerales</taxon>
        <taxon>Isosphaeraceae</taxon>
        <taxon>Singulisphaera</taxon>
    </lineage>
</organism>
<keyword evidence="2" id="KW-0223">Dioxygenase</keyword>
<keyword evidence="5" id="KW-0575">Peroxidase</keyword>
<dbReference type="Pfam" id="PF03098">
    <property type="entry name" value="An_peroxidase"/>
    <property type="match status" value="1"/>
</dbReference>
<dbReference type="EMBL" id="CP155447">
    <property type="protein sequence ID" value="XBH04878.1"/>
    <property type="molecule type" value="Genomic_DNA"/>
</dbReference>
<dbReference type="GO" id="GO:0020037">
    <property type="term" value="F:heme binding"/>
    <property type="evidence" value="ECO:0007669"/>
    <property type="project" value="InterPro"/>
</dbReference>
<dbReference type="PANTHER" id="PTHR11903:SF39">
    <property type="entry name" value="PROSTAGLANDIN G_H SYNTHASE 2-LIKE"/>
    <property type="match status" value="1"/>
</dbReference>
<keyword evidence="4" id="KW-0408">Iron</keyword>
<keyword evidence="3" id="KW-0560">Oxidoreductase</keyword>
<dbReference type="GO" id="GO:0004601">
    <property type="term" value="F:peroxidase activity"/>
    <property type="evidence" value="ECO:0007669"/>
    <property type="project" value="UniProtKB-KW"/>
</dbReference>
<proteinExistence type="predicted"/>
<keyword evidence="1" id="KW-0479">Metal-binding</keyword>
<dbReference type="PROSITE" id="PS50292">
    <property type="entry name" value="PEROXIDASE_3"/>
    <property type="match status" value="1"/>
</dbReference>
<dbReference type="RefSeq" id="WP_406697680.1">
    <property type="nucleotide sequence ID" value="NZ_CP155447.1"/>
</dbReference>
<dbReference type="PANTHER" id="PTHR11903">
    <property type="entry name" value="PROSTAGLANDIN G/H SYNTHASE"/>
    <property type="match status" value="1"/>
</dbReference>
<dbReference type="InterPro" id="IPR019791">
    <property type="entry name" value="Haem_peroxidase_animal"/>
</dbReference>
<dbReference type="CDD" id="cd09816">
    <property type="entry name" value="prostaglandin_endoperoxide_synthase"/>
    <property type="match status" value="1"/>
</dbReference>
<evidence type="ECO:0000256" key="4">
    <source>
        <dbReference type="ARBA" id="ARBA00023004"/>
    </source>
</evidence>
<dbReference type="GO" id="GO:0004666">
    <property type="term" value="F:prostaglandin-endoperoxide synthase activity"/>
    <property type="evidence" value="ECO:0007669"/>
    <property type="project" value="TreeGrafter"/>
</dbReference>
<dbReference type="PRINTS" id="PR00457">
    <property type="entry name" value="ANPEROXIDASE"/>
</dbReference>
<dbReference type="GO" id="GO:0006631">
    <property type="term" value="P:fatty acid metabolic process"/>
    <property type="evidence" value="ECO:0007669"/>
    <property type="project" value="UniProtKB-ARBA"/>
</dbReference>
<evidence type="ECO:0000256" key="3">
    <source>
        <dbReference type="ARBA" id="ARBA00023002"/>
    </source>
</evidence>
<sequence length="553" mass="63314">MASTKASSNTAKSIQVPLISHPLNPAARRSKDRDGLINRIESYVLTHFGPIWALIQAVPPLRRRTNRWLINRAIYKTKTRPYPFSTMSDFTSWDSLTDRSYSDRHLPSAELPGGPLPPIEEVQALFQRRGETTLSPKSSLLFSYFAQWFTDGFLRTDRVDPLKNTSNHDVDLSPLYGLSRRITPLLRAKTGGRLKSQQINGEEYPHYYYRDGRPADEFIAEWGELPIIVPDWLEQFPDRKATLFAFGGERANVQIGYVMLNTLFLREHNRICGVLSHEHPDWNDERLFQTTRNITIVLLIKLVIEEYINHITPYHFKFQVNPPIGGKESWYRTNWMTVEFNLLYRWHGLIPDKVVIGDQMLPMEQTLFNNPIVTSIGLGPLFDAASRQPAGEIGLFNTPISLMETEKASIQHGRLVGLASYNDYRERVSYPRVTRFDQITGDPERQRALERLYGHVDRVEFYVGLFAEDVRPNAAVAALIGRLVGIDAFSQALTNPLLAENVYNEKTFTSTGLSIIESTRSLSEVLQRNIPPSKTMYAASLTRLDWRRIPSNF</sequence>
<gene>
    <name evidence="5" type="ORF">V5E97_02330</name>
</gene>
<dbReference type="InterPro" id="IPR037120">
    <property type="entry name" value="Haem_peroxidase_sf_animal"/>
</dbReference>
<dbReference type="InterPro" id="IPR050783">
    <property type="entry name" value="Oxylipin_biosynth_metab"/>
</dbReference>
<evidence type="ECO:0000256" key="2">
    <source>
        <dbReference type="ARBA" id="ARBA00022964"/>
    </source>
</evidence>
<evidence type="ECO:0000256" key="1">
    <source>
        <dbReference type="ARBA" id="ARBA00022723"/>
    </source>
</evidence>
<dbReference type="InterPro" id="IPR010255">
    <property type="entry name" value="Haem_peroxidase_sf"/>
</dbReference>
<reference evidence="5" key="1">
    <citation type="submission" date="2024-05" db="EMBL/GenBank/DDBJ databases">
        <title>Planctomycetes of the genus Singulisphaera possess chitinolytic capabilities.</title>
        <authorList>
            <person name="Ivanova A."/>
        </authorList>
    </citation>
    <scope>NUCLEOTIDE SEQUENCE</scope>
    <source>
        <strain evidence="5">Ch08T</strain>
    </source>
</reference>
<dbReference type="GO" id="GO:0046872">
    <property type="term" value="F:metal ion binding"/>
    <property type="evidence" value="ECO:0007669"/>
    <property type="project" value="UniProtKB-KW"/>
</dbReference>
<dbReference type="SUPFAM" id="SSF48113">
    <property type="entry name" value="Heme-dependent peroxidases"/>
    <property type="match status" value="1"/>
</dbReference>
<name>A0AAU7CIG9_9BACT</name>